<dbReference type="Gene3D" id="3.40.190.10">
    <property type="entry name" value="Periplasmic binding protein-like II"/>
    <property type="match status" value="2"/>
</dbReference>
<gene>
    <name evidence="4" type="ordered locus">HCH_07084</name>
</gene>
<dbReference type="KEGG" id="hch:HCH_07084"/>
<organism evidence="4 5">
    <name type="scientific">Hahella chejuensis (strain KCTC 2396)</name>
    <dbReference type="NCBI Taxonomy" id="349521"/>
    <lineage>
        <taxon>Bacteria</taxon>
        <taxon>Pseudomonadati</taxon>
        <taxon>Pseudomonadota</taxon>
        <taxon>Gammaproteobacteria</taxon>
        <taxon>Oceanospirillales</taxon>
        <taxon>Hahellaceae</taxon>
        <taxon>Hahella</taxon>
    </lineage>
</organism>
<comment type="similarity">
    <text evidence="1">Belongs to the bacterial solute-binding protein 3 family.</text>
</comment>
<accession>Q2S6M8</accession>
<sequence>MVAIGEWAPFMSESYPDYGVVPHIISEIYQKAGVKVVYGFFPWKRSYILVQRGEWHASAIWGKTPEREADCYFSDAVYTGEIVLFYLKSNPVVWTGAKKDIQGLTIGLPLGSAKAKPLEEAEKEGVVSYDVGVDHILVFKKLLAGRFDALDENKAVGLFNLQSQFSAQEREKIGHTAPVESWPYHMIFSRKSNAGPHYREIFNAGLNELKQSGRLNEIWEAFYRGEFTAP</sequence>
<protein>
    <submittedName>
        <fullName evidence="4">ABC-type amino acid transport/signal transduction systems, periplasmic component/domain</fullName>
    </submittedName>
</protein>
<keyword evidence="2" id="KW-0732">Signal</keyword>
<dbReference type="Pfam" id="PF00497">
    <property type="entry name" value="SBP_bac_3"/>
    <property type="match status" value="1"/>
</dbReference>
<evidence type="ECO:0000313" key="5">
    <source>
        <dbReference type="Proteomes" id="UP000000238"/>
    </source>
</evidence>
<name>Q2S6M8_HAHCH</name>
<evidence type="ECO:0000256" key="2">
    <source>
        <dbReference type="ARBA" id="ARBA00022729"/>
    </source>
</evidence>
<evidence type="ECO:0000256" key="1">
    <source>
        <dbReference type="ARBA" id="ARBA00010333"/>
    </source>
</evidence>
<dbReference type="PANTHER" id="PTHR35936">
    <property type="entry name" value="MEMBRANE-BOUND LYTIC MUREIN TRANSGLYCOSYLASE F"/>
    <property type="match status" value="1"/>
</dbReference>
<proteinExistence type="inferred from homology"/>
<reference evidence="4 5" key="1">
    <citation type="journal article" date="2005" name="Nucleic Acids Res.">
        <title>Genomic blueprint of Hahella chejuensis, a marine microbe producing an algicidal agent.</title>
        <authorList>
            <person name="Jeong H."/>
            <person name="Yim J.H."/>
            <person name="Lee C."/>
            <person name="Choi S.-H."/>
            <person name="Park Y.K."/>
            <person name="Yoon S.H."/>
            <person name="Hur C.-G."/>
            <person name="Kang H.-Y."/>
            <person name="Kim D."/>
            <person name="Lee H.H."/>
            <person name="Park K.H."/>
            <person name="Park S.-H."/>
            <person name="Park H.-S."/>
            <person name="Lee H.K."/>
            <person name="Oh T.K."/>
            <person name="Kim J.F."/>
        </authorList>
    </citation>
    <scope>NUCLEOTIDE SEQUENCE [LARGE SCALE GENOMIC DNA]</scope>
    <source>
        <strain evidence="4 5">KCTC 2396</strain>
    </source>
</reference>
<feature type="domain" description="Solute-binding protein family 3/N-terminal" evidence="3">
    <location>
        <begin position="18"/>
        <end position="222"/>
    </location>
</feature>
<dbReference type="Proteomes" id="UP000000238">
    <property type="component" value="Chromosome"/>
</dbReference>
<dbReference type="EMBL" id="CP000155">
    <property type="protein sequence ID" value="ABC33696.1"/>
    <property type="molecule type" value="Genomic_DNA"/>
</dbReference>
<evidence type="ECO:0000259" key="3">
    <source>
        <dbReference type="Pfam" id="PF00497"/>
    </source>
</evidence>
<dbReference type="eggNOG" id="COG0834">
    <property type="taxonomic scope" value="Bacteria"/>
</dbReference>
<dbReference type="PANTHER" id="PTHR35936:SF25">
    <property type="entry name" value="ABC TRANSPORTER SUBSTRATE-BINDING PROTEIN"/>
    <property type="match status" value="1"/>
</dbReference>
<keyword evidence="5" id="KW-1185">Reference proteome</keyword>
<dbReference type="SUPFAM" id="SSF53850">
    <property type="entry name" value="Periplasmic binding protein-like II"/>
    <property type="match status" value="1"/>
</dbReference>
<evidence type="ECO:0000313" key="4">
    <source>
        <dbReference type="EMBL" id="ABC33696.1"/>
    </source>
</evidence>
<dbReference type="AlphaFoldDB" id="Q2S6M8"/>
<dbReference type="STRING" id="349521.HCH_07084"/>
<dbReference type="HOGENOM" id="CLU_064076_3_0_6"/>
<dbReference type="InterPro" id="IPR001638">
    <property type="entry name" value="Solute-binding_3/MltF_N"/>
</dbReference>